<dbReference type="EMBL" id="OU963862">
    <property type="protein sequence ID" value="CAH0381480.1"/>
    <property type="molecule type" value="Genomic_DNA"/>
</dbReference>
<evidence type="ECO:0000256" key="1">
    <source>
        <dbReference type="SAM" id="MobiDB-lite"/>
    </source>
</evidence>
<feature type="region of interest" description="Disordered" evidence="1">
    <location>
        <begin position="1"/>
        <end position="88"/>
    </location>
</feature>
<keyword evidence="3" id="KW-1185">Reference proteome</keyword>
<organism evidence="2 3">
    <name type="scientific">Bemisia tabaci</name>
    <name type="common">Sweetpotato whitefly</name>
    <name type="synonym">Aleurodes tabaci</name>
    <dbReference type="NCBI Taxonomy" id="7038"/>
    <lineage>
        <taxon>Eukaryota</taxon>
        <taxon>Metazoa</taxon>
        <taxon>Ecdysozoa</taxon>
        <taxon>Arthropoda</taxon>
        <taxon>Hexapoda</taxon>
        <taxon>Insecta</taxon>
        <taxon>Pterygota</taxon>
        <taxon>Neoptera</taxon>
        <taxon>Paraneoptera</taxon>
        <taxon>Hemiptera</taxon>
        <taxon>Sternorrhyncha</taxon>
        <taxon>Aleyrodoidea</taxon>
        <taxon>Aleyrodidae</taxon>
        <taxon>Aleyrodinae</taxon>
        <taxon>Bemisia</taxon>
    </lineage>
</organism>
<protein>
    <submittedName>
        <fullName evidence="2">Uncharacterized protein</fullName>
    </submittedName>
</protein>
<accession>A0A9P0A0I2</accession>
<dbReference type="PANTHER" id="PTHR46409:SF1">
    <property type="entry name" value="HTH PSQ-TYPE DOMAIN-CONTAINING PROTEIN"/>
    <property type="match status" value="1"/>
</dbReference>
<proteinExistence type="predicted"/>
<gene>
    <name evidence="2" type="ORF">BEMITA_LOCUS1127</name>
</gene>
<evidence type="ECO:0000313" key="3">
    <source>
        <dbReference type="Proteomes" id="UP001152759"/>
    </source>
</evidence>
<evidence type="ECO:0000313" key="2">
    <source>
        <dbReference type="EMBL" id="CAH0381480.1"/>
    </source>
</evidence>
<dbReference type="AlphaFoldDB" id="A0A9P0A0I2"/>
<reference evidence="2" key="1">
    <citation type="submission" date="2021-12" db="EMBL/GenBank/DDBJ databases">
        <authorList>
            <person name="King R."/>
        </authorList>
    </citation>
    <scope>NUCLEOTIDE SEQUENCE</scope>
</reference>
<dbReference type="Proteomes" id="UP001152759">
    <property type="component" value="Chromosome 1"/>
</dbReference>
<dbReference type="PANTHER" id="PTHR46409">
    <property type="entry name" value="HTH PSQ-TYPE DOMAIN-CONTAINING PROTEIN"/>
    <property type="match status" value="1"/>
</dbReference>
<name>A0A9P0A0I2_BEMTA</name>
<feature type="compositionally biased region" description="Basic residues" evidence="1">
    <location>
        <begin position="13"/>
        <end position="27"/>
    </location>
</feature>
<sequence length="581" mass="65884">MSIGGIDASVTKILKKRAERSRSRRTTPKTPDEPEDQQLDVSFSSRNGNGGNGYGDSTDSDFNGFAKKFLNFDPNKPGTSGGSSERNRMQLPNVIEAIARTGMPIRQAAVIVNATMADTNQITTHDRSKTVDRHYLKRQKKKILAQVKKKEEESMRSIEGLYFDGWKDETVNLKVQGGKSYQIKSLVEHLVLVEEPDSRYLGFVTPKSGTAISIKNAIMNFIALKKIDLPMLKIVGSDGTNVNAGPKGGIIRLLEKELNRPLQWAICQLHNNELPLRHLIEHLDGKTTSPYAFSGPIGTNLKECHKFEVIYFEPIETTLTHQTVDVKLFSTDQKYLLKMSIAVSEGFCSEDVAKKTLGKVCHARWLTAACRILRLYVATEYPSDELVQLVTFIQKVYAPMWFQIKVNHSVQDGAYNLWKTIHLSRYLSENLKAIVDPVIQHDGFYGHPENILITMVGDEREEIRQEAWVRIVEARAHKSEIPRSFHVSKFNFEANDYSSLINWNTTNVTEPPVLLSLTDAQLKKLKDDSCTFVIKNFPCHTQAVERYVTKSHLRPQRPKLMKIGTSRYLLKRFKAGRKCRS</sequence>